<dbReference type="AlphaFoldDB" id="A0A511M8X2"/>
<dbReference type="RefSeq" id="WP_147128904.1">
    <property type="nucleotide sequence ID" value="NZ_BJXA01000004.1"/>
</dbReference>
<proteinExistence type="predicted"/>
<dbReference type="OrthoDB" id="5178565at2"/>
<dbReference type="Pfam" id="PF11716">
    <property type="entry name" value="MDMPI_N"/>
    <property type="match status" value="1"/>
</dbReference>
<dbReference type="NCBIfam" id="TIGR03083">
    <property type="entry name" value="maleylpyruvate isomerase family mycothiol-dependent enzyme"/>
    <property type="match status" value="1"/>
</dbReference>
<organism evidence="2 3">
    <name type="scientific">Nocardia ninae NBRC 108245</name>
    <dbReference type="NCBI Taxonomy" id="1210091"/>
    <lineage>
        <taxon>Bacteria</taxon>
        <taxon>Bacillati</taxon>
        <taxon>Actinomycetota</taxon>
        <taxon>Actinomycetes</taxon>
        <taxon>Mycobacteriales</taxon>
        <taxon>Nocardiaceae</taxon>
        <taxon>Nocardia</taxon>
    </lineage>
</organism>
<reference evidence="2 3" key="1">
    <citation type="submission" date="2019-07" db="EMBL/GenBank/DDBJ databases">
        <title>Whole genome shotgun sequence of Nocardia ninae NBRC 108245.</title>
        <authorList>
            <person name="Hosoyama A."/>
            <person name="Uohara A."/>
            <person name="Ohji S."/>
            <person name="Ichikawa N."/>
        </authorList>
    </citation>
    <scope>NUCLEOTIDE SEQUENCE [LARGE SCALE GENOMIC DNA]</scope>
    <source>
        <strain evidence="2 3">NBRC 108245</strain>
    </source>
</reference>
<feature type="domain" description="Mycothiol-dependent maleylpyruvate isomerase metal-binding" evidence="1">
    <location>
        <begin position="21"/>
        <end position="57"/>
    </location>
</feature>
<protein>
    <recommendedName>
        <fullName evidence="1">Mycothiol-dependent maleylpyruvate isomerase metal-binding domain-containing protein</fullName>
    </recommendedName>
</protein>
<dbReference type="GO" id="GO:0046872">
    <property type="term" value="F:metal ion binding"/>
    <property type="evidence" value="ECO:0007669"/>
    <property type="project" value="InterPro"/>
</dbReference>
<dbReference type="EMBL" id="BJXA01000004">
    <property type="protein sequence ID" value="GEM36667.1"/>
    <property type="molecule type" value="Genomic_DNA"/>
</dbReference>
<name>A0A511M8X2_9NOCA</name>
<evidence type="ECO:0000259" key="1">
    <source>
        <dbReference type="Pfam" id="PF11716"/>
    </source>
</evidence>
<sequence>MSANTSPLLDREASWRVIEQQRLAIADVLAELTPAEWELPSLCARWRIRDVAAHIALTPHPPSLGALFVAGLRANGNYNRLIDDLTVRAAERPPAELVGMLRTHASSRKLPGPTNYRNILFDTMVHGQDIAIPLGRTIELPVDAAATGATTATEIGWPVWKKHRLDGFALRATDIDWSYGAGIDVRGPIAALLLVVTGRPAGLAQLTGDGVPALARRTGGPLGALGG</sequence>
<keyword evidence="3" id="KW-1185">Reference proteome</keyword>
<dbReference type="InterPro" id="IPR034660">
    <property type="entry name" value="DinB/YfiT-like"/>
</dbReference>
<comment type="caution">
    <text evidence="2">The sequence shown here is derived from an EMBL/GenBank/DDBJ whole genome shotgun (WGS) entry which is preliminary data.</text>
</comment>
<dbReference type="InterPro" id="IPR024344">
    <property type="entry name" value="MDMPI_metal-binding"/>
</dbReference>
<dbReference type="Gene3D" id="1.20.120.450">
    <property type="entry name" value="dinb family like domain"/>
    <property type="match status" value="1"/>
</dbReference>
<evidence type="ECO:0000313" key="2">
    <source>
        <dbReference type="EMBL" id="GEM36667.1"/>
    </source>
</evidence>
<accession>A0A511M8X2</accession>
<dbReference type="SUPFAM" id="SSF109854">
    <property type="entry name" value="DinB/YfiT-like putative metalloenzymes"/>
    <property type="match status" value="1"/>
</dbReference>
<dbReference type="Proteomes" id="UP000321424">
    <property type="component" value="Unassembled WGS sequence"/>
</dbReference>
<evidence type="ECO:0000313" key="3">
    <source>
        <dbReference type="Proteomes" id="UP000321424"/>
    </source>
</evidence>
<gene>
    <name evidence="2" type="ORF">NN4_11860</name>
</gene>
<dbReference type="InterPro" id="IPR017517">
    <property type="entry name" value="Maleyloyr_isom"/>
</dbReference>